<dbReference type="EMBL" id="CH473965">
    <property type="protein sequence ID" value="EDL99307.1"/>
    <property type="molecule type" value="Genomic_DNA"/>
</dbReference>
<feature type="non-terminal residue" evidence="1">
    <location>
        <position position="55"/>
    </location>
</feature>
<protein>
    <submittedName>
        <fullName evidence="1">RCG22261, isoform CRA_a</fullName>
    </submittedName>
</protein>
<dbReference type="Proteomes" id="UP000234681">
    <property type="component" value="Chromosome 9"/>
</dbReference>
<evidence type="ECO:0000313" key="1">
    <source>
        <dbReference type="EMBL" id="EDL99307.1"/>
    </source>
</evidence>
<sequence length="55" mass="5973">MSSVRTARAPNRMGPVHEAIGIFLFSHCYYGSALPVASCTQKHSMLHSVKTVPLS</sequence>
<organism evidence="1 2">
    <name type="scientific">Rattus norvegicus</name>
    <name type="common">Rat</name>
    <dbReference type="NCBI Taxonomy" id="10116"/>
    <lineage>
        <taxon>Eukaryota</taxon>
        <taxon>Metazoa</taxon>
        <taxon>Chordata</taxon>
        <taxon>Craniata</taxon>
        <taxon>Vertebrata</taxon>
        <taxon>Euteleostomi</taxon>
        <taxon>Mammalia</taxon>
        <taxon>Eutheria</taxon>
        <taxon>Euarchontoglires</taxon>
        <taxon>Glires</taxon>
        <taxon>Rodentia</taxon>
        <taxon>Myomorpha</taxon>
        <taxon>Muroidea</taxon>
        <taxon>Muridae</taxon>
        <taxon>Murinae</taxon>
        <taxon>Rattus</taxon>
    </lineage>
</organism>
<accession>A6INA3</accession>
<gene>
    <name evidence="1" type="ORF">rCG_22261</name>
</gene>
<proteinExistence type="predicted"/>
<evidence type="ECO:0000313" key="2">
    <source>
        <dbReference type="Proteomes" id="UP000234681"/>
    </source>
</evidence>
<name>A6INA3_RAT</name>
<dbReference type="AlphaFoldDB" id="A6INA3"/>
<reference evidence="1 2" key="1">
    <citation type="submission" date="2005-09" db="EMBL/GenBank/DDBJ databases">
        <authorList>
            <person name="Mural R.J."/>
            <person name="Li P.W."/>
            <person name="Adams M.D."/>
            <person name="Amanatides P.G."/>
            <person name="Baden-Tillson H."/>
            <person name="Barnstead M."/>
            <person name="Chin S.H."/>
            <person name="Dew I."/>
            <person name="Evans C.A."/>
            <person name="Ferriera S."/>
            <person name="Flanigan M."/>
            <person name="Fosler C."/>
            <person name="Glodek A."/>
            <person name="Gu Z."/>
            <person name="Holt R.A."/>
            <person name="Jennings D."/>
            <person name="Kraft C.L."/>
            <person name="Lu F."/>
            <person name="Nguyen T."/>
            <person name="Nusskern D.R."/>
            <person name="Pfannkoch C.M."/>
            <person name="Sitter C."/>
            <person name="Sutton G.G."/>
            <person name="Venter J.C."/>
            <person name="Wang Z."/>
            <person name="Woodage T."/>
            <person name="Zheng X.H."/>
            <person name="Zhong F."/>
        </authorList>
    </citation>
    <scope>NUCLEOTIDE SEQUENCE [LARGE SCALE GENOMIC DNA]</scope>
    <source>
        <strain>BN</strain>
        <strain evidence="2">Sprague-Dawley</strain>
    </source>
</reference>